<dbReference type="InterPro" id="IPR027417">
    <property type="entry name" value="P-loop_NTPase"/>
</dbReference>
<feature type="domain" description="Zona occludens toxin N-terminal" evidence="2">
    <location>
        <begin position="1"/>
        <end position="195"/>
    </location>
</feature>
<protein>
    <recommendedName>
        <fullName evidence="2">Zona occludens toxin N-terminal domain-containing protein</fullName>
    </recommendedName>
</protein>
<evidence type="ECO:0000259" key="2">
    <source>
        <dbReference type="Pfam" id="PF05707"/>
    </source>
</evidence>
<feature type="region of interest" description="Disordered" evidence="1">
    <location>
        <begin position="205"/>
        <end position="239"/>
    </location>
</feature>
<dbReference type="AlphaFoldDB" id="A0A6N8IID5"/>
<dbReference type="Gene3D" id="3.40.50.300">
    <property type="entry name" value="P-loop containing nucleotide triphosphate hydrolases"/>
    <property type="match status" value="1"/>
</dbReference>
<reference evidence="3 4" key="1">
    <citation type="submission" date="2019-11" db="EMBL/GenBank/DDBJ databases">
        <title>Whole genome shotgun sequencing (WGS) data from Adlercreutzia equolifaciens ResAG-91, Eggerthella lenta MRI-F36, MRI-F37, MRI-F40, ResAG-49, ResAG-88, ResAG-121, ResAG-145, and Gordonibacter sp. ResAG-5, ResAG-26, ResAG-43, ResAG-50, ResAG-59.</title>
        <authorList>
            <person name="Stoll D.A."/>
            <person name="Danylec N."/>
            <person name="Franz C.M.A.P."/>
            <person name="Huch M."/>
        </authorList>
    </citation>
    <scope>NUCLEOTIDE SEQUENCE [LARGE SCALE GENOMIC DNA]</scope>
    <source>
        <strain evidence="3 4">ResAG-59</strain>
    </source>
</reference>
<dbReference type="RefSeq" id="WP_157005952.1">
    <property type="nucleotide sequence ID" value="NZ_DBEZYS010000079.1"/>
</dbReference>
<keyword evidence="4" id="KW-1185">Reference proteome</keyword>
<dbReference type="InterPro" id="IPR008900">
    <property type="entry name" value="Zot_N"/>
</dbReference>
<sequence>MIYLYTGTPGSGKSLHAARDISDYLRLKKLPVVANFPINPETKGYERFTYRDNLHMTPEFLIEYARDFWGSDRVREDWILLVLDESQLLFNSRNWAAKDRMAWLEFFSQHRHLGYKIIMIVQSDRMIDRQIRSLAEYEFVHRKMGNMGVKGKLIKMFALGELYLCVERYYGLNEKIGVGVMRARKSLFALYDSYALFARTDADVEGAGSGDPPPILDVRPDEQGEVGRMPEMPPDRPSMLSRLRGLLNREIGPSKPKKGAHAKS</sequence>
<organism evidence="3 4">
    <name type="scientific">Gordonibacter urolithinfaciens</name>
    <dbReference type="NCBI Taxonomy" id="1335613"/>
    <lineage>
        <taxon>Bacteria</taxon>
        <taxon>Bacillati</taxon>
        <taxon>Actinomycetota</taxon>
        <taxon>Coriobacteriia</taxon>
        <taxon>Eggerthellales</taxon>
        <taxon>Eggerthellaceae</taxon>
        <taxon>Gordonibacter</taxon>
    </lineage>
</organism>
<evidence type="ECO:0000313" key="3">
    <source>
        <dbReference type="EMBL" id="MVN14593.1"/>
    </source>
</evidence>
<evidence type="ECO:0000313" key="4">
    <source>
        <dbReference type="Proteomes" id="UP000468327"/>
    </source>
</evidence>
<evidence type="ECO:0000256" key="1">
    <source>
        <dbReference type="SAM" id="MobiDB-lite"/>
    </source>
</evidence>
<dbReference type="SUPFAM" id="SSF52540">
    <property type="entry name" value="P-loop containing nucleoside triphosphate hydrolases"/>
    <property type="match status" value="1"/>
</dbReference>
<dbReference type="EMBL" id="WPOC01000005">
    <property type="protein sequence ID" value="MVN14593.1"/>
    <property type="molecule type" value="Genomic_DNA"/>
</dbReference>
<dbReference type="Proteomes" id="UP000468327">
    <property type="component" value="Unassembled WGS sequence"/>
</dbReference>
<name>A0A6N8IID5_9ACTN</name>
<comment type="caution">
    <text evidence="3">The sequence shown here is derived from an EMBL/GenBank/DDBJ whole genome shotgun (WGS) entry which is preliminary data.</text>
</comment>
<accession>A0A6N8IID5</accession>
<proteinExistence type="predicted"/>
<gene>
    <name evidence="3" type="ORF">GO738_04355</name>
</gene>
<dbReference type="Pfam" id="PF05707">
    <property type="entry name" value="Zot"/>
    <property type="match status" value="1"/>
</dbReference>